<dbReference type="EMBL" id="JAWXXT010000001">
    <property type="protein sequence ID" value="MDX5976709.1"/>
    <property type="molecule type" value="Genomic_DNA"/>
</dbReference>
<feature type="transmembrane region" description="Helical" evidence="7">
    <location>
        <begin position="119"/>
        <end position="139"/>
    </location>
</feature>
<dbReference type="NCBIfam" id="TIGR03023">
    <property type="entry name" value="WcaJ_sugtrans"/>
    <property type="match status" value="1"/>
</dbReference>
<dbReference type="InterPro" id="IPR003362">
    <property type="entry name" value="Bact_transf"/>
</dbReference>
<keyword evidence="3 9" id="KW-0808">Transferase</keyword>
<comment type="subcellular location">
    <subcellularLocation>
        <location evidence="1">Membrane</location>
        <topology evidence="1">Multi-pass membrane protein</topology>
    </subcellularLocation>
</comment>
<sequence length="470" mass="52981">MHSDSKSGGAQKRGVIFSERYPPKIIFPVFDVAIVVLSGVLAYLLRFETVHLHERYVLALACMSLLVVVANSSTGSYKRWRISSTFYIITKLMLVWLVIGIIVTSAIYFAHAAERYSRLWVGLTLLFSFVLTASARALVQYGLRRIRIRGGARRPVFLVGPAKNVLHVARGMRAASWEGHSIAGIERLGDEAPNQEDLERIASRISDAGAAEVWICVPLEMGETVHGLFYALRNHTEEIRLIPEFKDMRLLNHRTSEVAGHLAIDLSVSPINGMASIVKRAEDILVGSMITLMILPVCIAIALAIKLTSPGPVLFKQHRTGSNGKMFKVYKFRSMKVHQEKDGAVTQATKNDDRLTPIGAFLRGTSLDELPQFYNVLQGRMSIVGPRPHALAHNEYYKELVESYMRRHKVKPGITGWAQVNGLRGETETLEKMQRRVEYDLWYIDNWSVWLDLKIIFMTVFKGFKHANAY</sequence>
<dbReference type="Pfam" id="PF02397">
    <property type="entry name" value="Bac_transf"/>
    <property type="match status" value="1"/>
</dbReference>
<comment type="similarity">
    <text evidence="2">Belongs to the bacterial sugar transferase family.</text>
</comment>
<dbReference type="RefSeq" id="WP_051626516.1">
    <property type="nucleotide sequence ID" value="NZ_JABASV010000022.1"/>
</dbReference>
<evidence type="ECO:0000256" key="3">
    <source>
        <dbReference type="ARBA" id="ARBA00022679"/>
    </source>
</evidence>
<protein>
    <submittedName>
        <fullName evidence="9">Undecaprenyl-phosphate glucose phosphotransferase</fullName>
        <ecNumber evidence="9">2.7.8.31</ecNumber>
    </submittedName>
</protein>
<feature type="transmembrane region" description="Helical" evidence="7">
    <location>
        <begin position="21"/>
        <end position="44"/>
    </location>
</feature>
<evidence type="ECO:0000313" key="9">
    <source>
        <dbReference type="EMBL" id="MDX5976709.1"/>
    </source>
</evidence>
<dbReference type="EC" id="2.7.8.31" evidence="9"/>
<dbReference type="Proteomes" id="UP001276761">
    <property type="component" value="Unassembled WGS sequence"/>
</dbReference>
<keyword evidence="4 7" id="KW-0812">Transmembrane</keyword>
<evidence type="ECO:0000259" key="8">
    <source>
        <dbReference type="Pfam" id="PF02397"/>
    </source>
</evidence>
<feature type="transmembrane region" description="Helical" evidence="7">
    <location>
        <begin position="56"/>
        <end position="74"/>
    </location>
</feature>
<dbReference type="PANTHER" id="PTHR30576:SF21">
    <property type="entry name" value="UDP-GLUCOSE:UNDECAPRENYL-PHOSPHATE GLUCOSE-1-PHOSPHATE TRANSFERASE"/>
    <property type="match status" value="1"/>
</dbReference>
<dbReference type="AlphaFoldDB" id="A0AAJ2VPG2"/>
<evidence type="ECO:0000256" key="5">
    <source>
        <dbReference type="ARBA" id="ARBA00022989"/>
    </source>
</evidence>
<dbReference type="GO" id="GO:0016020">
    <property type="term" value="C:membrane"/>
    <property type="evidence" value="ECO:0007669"/>
    <property type="project" value="UniProtKB-SubCell"/>
</dbReference>
<evidence type="ECO:0000256" key="2">
    <source>
        <dbReference type="ARBA" id="ARBA00006464"/>
    </source>
</evidence>
<dbReference type="NCBIfam" id="TIGR03025">
    <property type="entry name" value="EPS_sugtrans"/>
    <property type="match status" value="1"/>
</dbReference>
<comment type="caution">
    <text evidence="9">The sequence shown here is derived from an EMBL/GenBank/DDBJ whole genome shotgun (WGS) entry which is preliminary data.</text>
</comment>
<dbReference type="Pfam" id="PF13727">
    <property type="entry name" value="CoA_binding_3"/>
    <property type="match status" value="1"/>
</dbReference>
<keyword evidence="6 7" id="KW-0472">Membrane</keyword>
<feature type="transmembrane region" description="Helical" evidence="7">
    <location>
        <begin position="86"/>
        <end position="113"/>
    </location>
</feature>
<reference evidence="9" key="1">
    <citation type="submission" date="2023-11" db="EMBL/GenBank/DDBJ databases">
        <title>MicrobeMod: A computational toolkit for identifying prokaryotic methylation and restriction-modification with nanopore sequencing.</title>
        <authorList>
            <person name="Crits-Christoph A."/>
            <person name="Kang S.C."/>
            <person name="Lee H."/>
            <person name="Ostrov N."/>
        </authorList>
    </citation>
    <scope>NUCLEOTIDE SEQUENCE</scope>
    <source>
        <strain evidence="9">ATCC BAA-953</strain>
    </source>
</reference>
<dbReference type="InterPro" id="IPR017475">
    <property type="entry name" value="EPS_sugar_tfrase"/>
</dbReference>
<proteinExistence type="inferred from homology"/>
<keyword evidence="5 7" id="KW-1133">Transmembrane helix</keyword>
<dbReference type="GO" id="GO:0009242">
    <property type="term" value="P:colanic acid biosynthetic process"/>
    <property type="evidence" value="ECO:0007669"/>
    <property type="project" value="TreeGrafter"/>
</dbReference>
<evidence type="ECO:0000313" key="10">
    <source>
        <dbReference type="Proteomes" id="UP001276761"/>
    </source>
</evidence>
<dbReference type="GeneID" id="303164621"/>
<dbReference type="InterPro" id="IPR017473">
    <property type="entry name" value="Undecaprenyl-P_gluc_Ptfrase"/>
</dbReference>
<dbReference type="PANTHER" id="PTHR30576">
    <property type="entry name" value="COLANIC BIOSYNTHESIS UDP-GLUCOSE LIPID CARRIER TRANSFERASE"/>
    <property type="match status" value="1"/>
</dbReference>
<name>A0AAJ2VPG2_9GAMM</name>
<evidence type="ECO:0000256" key="6">
    <source>
        <dbReference type="ARBA" id="ARBA00023136"/>
    </source>
</evidence>
<gene>
    <name evidence="9" type="ORF">SIL78_03930</name>
</gene>
<evidence type="ECO:0000256" key="1">
    <source>
        <dbReference type="ARBA" id="ARBA00004141"/>
    </source>
</evidence>
<accession>A0AAJ2VPG2</accession>
<dbReference type="GO" id="GO:0089702">
    <property type="term" value="F:undecaprenyl-phosphate glucose phosphotransferase activity"/>
    <property type="evidence" value="ECO:0007669"/>
    <property type="project" value="UniProtKB-EC"/>
</dbReference>
<feature type="transmembrane region" description="Helical" evidence="7">
    <location>
        <begin position="284"/>
        <end position="305"/>
    </location>
</feature>
<feature type="domain" description="Bacterial sugar transferase" evidence="8">
    <location>
        <begin position="279"/>
        <end position="464"/>
    </location>
</feature>
<evidence type="ECO:0000256" key="7">
    <source>
        <dbReference type="SAM" id="Phobius"/>
    </source>
</evidence>
<organism evidence="9 10">
    <name type="scientific">Vreelandella alkaliphila</name>
    <dbReference type="NCBI Taxonomy" id="272774"/>
    <lineage>
        <taxon>Bacteria</taxon>
        <taxon>Pseudomonadati</taxon>
        <taxon>Pseudomonadota</taxon>
        <taxon>Gammaproteobacteria</taxon>
        <taxon>Oceanospirillales</taxon>
        <taxon>Halomonadaceae</taxon>
        <taxon>Vreelandella</taxon>
    </lineage>
</organism>
<evidence type="ECO:0000256" key="4">
    <source>
        <dbReference type="ARBA" id="ARBA00022692"/>
    </source>
</evidence>